<gene>
    <name evidence="1" type="ORF">C1645_814296</name>
</gene>
<proteinExistence type="predicted"/>
<name>A0A397TQS1_9GLOM</name>
<comment type="caution">
    <text evidence="1">The sequence shown here is derived from an EMBL/GenBank/DDBJ whole genome shotgun (WGS) entry which is preliminary data.</text>
</comment>
<reference evidence="1 2" key="1">
    <citation type="submission" date="2018-06" db="EMBL/GenBank/DDBJ databases">
        <title>Comparative genomics reveals the genomic features of Rhizophagus irregularis, R. cerebriforme, R. diaphanum and Gigaspora rosea, and their symbiotic lifestyle signature.</title>
        <authorList>
            <person name="Morin E."/>
            <person name="San Clemente H."/>
            <person name="Chen E.C.H."/>
            <person name="De La Providencia I."/>
            <person name="Hainaut M."/>
            <person name="Kuo A."/>
            <person name="Kohler A."/>
            <person name="Murat C."/>
            <person name="Tang N."/>
            <person name="Roy S."/>
            <person name="Loubradou J."/>
            <person name="Henrissat B."/>
            <person name="Grigoriev I.V."/>
            <person name="Corradi N."/>
            <person name="Roux C."/>
            <person name="Martin F.M."/>
        </authorList>
    </citation>
    <scope>NUCLEOTIDE SEQUENCE [LARGE SCALE GENOMIC DNA]</scope>
    <source>
        <strain evidence="1 2">DAOM 227022</strain>
    </source>
</reference>
<sequence length="318" mass="37824">MTFKCLHCSQTFATPYALKYHISVNYQYIAEDEGETSYSNILYEEPDLWNDLPINEPKKDRKSETNEEIDNELTFPLSINPEDFHKTTLANATTDKIFQFFWKFDDFNIYEATVPDRMHMLDLGIMKLNNFEKQLGKCFEIYRQQLLQYNENVYEVASEIIYEYGIGRIAGFEEFLTENNITYDDKSGYFKIYSSVGVESTDIIRIAGNFYGNKWFSNIVVSSEEDNWYEKALLLLEFLTKKDKDPINLILLQWYDNIDEMYGCPRLWLTDQYTCVYLDSVDMTVHIIPRRNCKNEYFINRYIFSINNCIINYYCDNI</sequence>
<dbReference type="OrthoDB" id="2386664at2759"/>
<organism evidence="1 2">
    <name type="scientific">Glomus cerebriforme</name>
    <dbReference type="NCBI Taxonomy" id="658196"/>
    <lineage>
        <taxon>Eukaryota</taxon>
        <taxon>Fungi</taxon>
        <taxon>Fungi incertae sedis</taxon>
        <taxon>Mucoromycota</taxon>
        <taxon>Glomeromycotina</taxon>
        <taxon>Glomeromycetes</taxon>
        <taxon>Glomerales</taxon>
        <taxon>Glomeraceae</taxon>
        <taxon>Glomus</taxon>
    </lineage>
</organism>
<accession>A0A397TQS1</accession>
<dbReference type="Proteomes" id="UP000265703">
    <property type="component" value="Unassembled WGS sequence"/>
</dbReference>
<evidence type="ECO:0000313" key="1">
    <source>
        <dbReference type="EMBL" id="RIA97224.1"/>
    </source>
</evidence>
<keyword evidence="2" id="KW-1185">Reference proteome</keyword>
<dbReference type="EMBL" id="QKYT01000032">
    <property type="protein sequence ID" value="RIA97224.1"/>
    <property type="molecule type" value="Genomic_DNA"/>
</dbReference>
<evidence type="ECO:0000313" key="2">
    <source>
        <dbReference type="Proteomes" id="UP000265703"/>
    </source>
</evidence>
<dbReference type="AlphaFoldDB" id="A0A397TQS1"/>
<protein>
    <submittedName>
        <fullName evidence="1">Uncharacterized protein</fullName>
    </submittedName>
</protein>